<dbReference type="CDD" id="cd06465">
    <property type="entry name" value="p23_hB-ind1_like"/>
    <property type="match status" value="1"/>
</dbReference>
<accession>A0A6A6V6A8</accession>
<dbReference type="InterPro" id="IPR007052">
    <property type="entry name" value="CS_dom"/>
</dbReference>
<dbReference type="GO" id="GO:0051087">
    <property type="term" value="F:protein-folding chaperone binding"/>
    <property type="evidence" value="ECO:0007669"/>
    <property type="project" value="TreeGrafter"/>
</dbReference>
<dbReference type="AlphaFoldDB" id="A0A6A6V6A8"/>
<evidence type="ECO:0000313" key="4">
    <source>
        <dbReference type="EMBL" id="KAF2745426.1"/>
    </source>
</evidence>
<dbReference type="EMBL" id="MU006582">
    <property type="protein sequence ID" value="KAF2745426.1"/>
    <property type="molecule type" value="Genomic_DNA"/>
</dbReference>
<dbReference type="GO" id="GO:0006457">
    <property type="term" value="P:protein folding"/>
    <property type="evidence" value="ECO:0007669"/>
    <property type="project" value="TreeGrafter"/>
</dbReference>
<name>A0A6A6V6A8_9PLEO</name>
<comment type="similarity">
    <text evidence="1">Belongs to the p23/wos2 family.</text>
</comment>
<dbReference type="Gene3D" id="2.60.40.790">
    <property type="match status" value="1"/>
</dbReference>
<dbReference type="PANTHER" id="PTHR22932">
    <property type="entry name" value="TELOMERASE-BINDING PROTEIN P23 HSP90 CO-CHAPERONE"/>
    <property type="match status" value="1"/>
</dbReference>
<dbReference type="GO" id="GO:0005634">
    <property type="term" value="C:nucleus"/>
    <property type="evidence" value="ECO:0007669"/>
    <property type="project" value="TreeGrafter"/>
</dbReference>
<feature type="compositionally biased region" description="Low complexity" evidence="2">
    <location>
        <begin position="163"/>
        <end position="173"/>
    </location>
</feature>
<evidence type="ECO:0000259" key="3">
    <source>
        <dbReference type="PROSITE" id="PS51203"/>
    </source>
</evidence>
<feature type="region of interest" description="Disordered" evidence="2">
    <location>
        <begin position="161"/>
        <end position="216"/>
    </location>
</feature>
<reference evidence="4" key="1">
    <citation type="journal article" date="2020" name="Stud. Mycol.">
        <title>101 Dothideomycetes genomes: a test case for predicting lifestyles and emergence of pathogens.</title>
        <authorList>
            <person name="Haridas S."/>
            <person name="Albert R."/>
            <person name="Binder M."/>
            <person name="Bloem J."/>
            <person name="Labutti K."/>
            <person name="Salamov A."/>
            <person name="Andreopoulos B."/>
            <person name="Baker S."/>
            <person name="Barry K."/>
            <person name="Bills G."/>
            <person name="Bluhm B."/>
            <person name="Cannon C."/>
            <person name="Castanera R."/>
            <person name="Culley D."/>
            <person name="Daum C."/>
            <person name="Ezra D."/>
            <person name="Gonzalez J."/>
            <person name="Henrissat B."/>
            <person name="Kuo A."/>
            <person name="Liang C."/>
            <person name="Lipzen A."/>
            <person name="Lutzoni F."/>
            <person name="Magnuson J."/>
            <person name="Mondo S."/>
            <person name="Nolan M."/>
            <person name="Ohm R."/>
            <person name="Pangilinan J."/>
            <person name="Park H.-J."/>
            <person name="Ramirez L."/>
            <person name="Alfaro M."/>
            <person name="Sun H."/>
            <person name="Tritt A."/>
            <person name="Yoshinaga Y."/>
            <person name="Zwiers L.-H."/>
            <person name="Turgeon B."/>
            <person name="Goodwin S."/>
            <person name="Spatafora J."/>
            <person name="Crous P."/>
            <person name="Grigoriev I."/>
        </authorList>
    </citation>
    <scope>NUCLEOTIDE SEQUENCE</scope>
    <source>
        <strain evidence="4">CBS 119925</strain>
    </source>
</reference>
<dbReference type="InterPro" id="IPR008978">
    <property type="entry name" value="HSP20-like_chaperone"/>
</dbReference>
<evidence type="ECO:0000313" key="5">
    <source>
        <dbReference type="Proteomes" id="UP000799440"/>
    </source>
</evidence>
<organism evidence="4 5">
    <name type="scientific">Sporormia fimetaria CBS 119925</name>
    <dbReference type="NCBI Taxonomy" id="1340428"/>
    <lineage>
        <taxon>Eukaryota</taxon>
        <taxon>Fungi</taxon>
        <taxon>Dikarya</taxon>
        <taxon>Ascomycota</taxon>
        <taxon>Pezizomycotina</taxon>
        <taxon>Dothideomycetes</taxon>
        <taxon>Pleosporomycetidae</taxon>
        <taxon>Pleosporales</taxon>
        <taxon>Sporormiaceae</taxon>
        <taxon>Sporormia</taxon>
    </lineage>
</organism>
<feature type="compositionally biased region" description="Basic and acidic residues" evidence="2">
    <location>
        <begin position="196"/>
        <end position="216"/>
    </location>
</feature>
<gene>
    <name evidence="4" type="ORF">M011DRAFT_469484</name>
</gene>
<dbReference type="GO" id="GO:0005829">
    <property type="term" value="C:cytosol"/>
    <property type="evidence" value="ECO:0007669"/>
    <property type="project" value="TreeGrafter"/>
</dbReference>
<sequence length="216" mass="23959">MSDKTLIPEVLWAQRSSASEAERNIVYLTIMAPDVPEKEVTLDLQPNKLSFKGHSTSKKVTYAVDLEFFAEIDPKESRINHTARDIEMVLRKKEAKEEYWPRLLKDSKKQHFLKTNFDKWVDEDEQDEANDDDDIMSKMNPLGGGGEGGFPGIDFSKLNAAQSMGGMPDLGDMGDMGAGEGGDSDDDDDMPELEEEAKPAESGKAEASKPKIEEVA</sequence>
<protein>
    <submittedName>
        <fullName evidence="4">HSP20-like chaperone</fullName>
    </submittedName>
</protein>
<dbReference type="PANTHER" id="PTHR22932:SF1">
    <property type="entry name" value="CO-CHAPERONE PROTEIN DAF-41"/>
    <property type="match status" value="1"/>
</dbReference>
<dbReference type="FunFam" id="2.60.40.790:FF:000013">
    <property type="entry name" value="Very-long-chain (3R)-3-hydroxyacyl-CoA dehydratase"/>
    <property type="match status" value="1"/>
</dbReference>
<evidence type="ECO:0000256" key="1">
    <source>
        <dbReference type="ARBA" id="ARBA00025733"/>
    </source>
</evidence>
<dbReference type="PROSITE" id="PS51203">
    <property type="entry name" value="CS"/>
    <property type="match status" value="1"/>
</dbReference>
<dbReference type="GO" id="GO:0051131">
    <property type="term" value="P:chaperone-mediated protein complex assembly"/>
    <property type="evidence" value="ECO:0007669"/>
    <property type="project" value="TreeGrafter"/>
</dbReference>
<dbReference type="Proteomes" id="UP000799440">
    <property type="component" value="Unassembled WGS sequence"/>
</dbReference>
<dbReference type="InterPro" id="IPR045250">
    <property type="entry name" value="p23-like"/>
</dbReference>
<proteinExistence type="inferred from homology"/>
<keyword evidence="5" id="KW-1185">Reference proteome</keyword>
<dbReference type="GO" id="GO:0051879">
    <property type="term" value="F:Hsp90 protein binding"/>
    <property type="evidence" value="ECO:0007669"/>
    <property type="project" value="InterPro"/>
</dbReference>
<dbReference type="SUPFAM" id="SSF49764">
    <property type="entry name" value="HSP20-like chaperones"/>
    <property type="match status" value="1"/>
</dbReference>
<feature type="domain" description="CS" evidence="3">
    <location>
        <begin position="5"/>
        <end position="104"/>
    </location>
</feature>
<dbReference type="Pfam" id="PF04969">
    <property type="entry name" value="CS"/>
    <property type="match status" value="1"/>
</dbReference>
<evidence type="ECO:0000256" key="2">
    <source>
        <dbReference type="SAM" id="MobiDB-lite"/>
    </source>
</evidence>
<dbReference type="OrthoDB" id="1564555at2759"/>
<feature type="compositionally biased region" description="Acidic residues" evidence="2">
    <location>
        <begin position="182"/>
        <end position="195"/>
    </location>
</feature>